<keyword evidence="2" id="KW-1185">Reference proteome</keyword>
<comment type="caution">
    <text evidence="1">The sequence shown here is derived from an EMBL/GenBank/DDBJ whole genome shotgun (WGS) entry which is preliminary data.</text>
</comment>
<reference evidence="1 2" key="1">
    <citation type="submission" date="2024-04" db="EMBL/GenBank/DDBJ databases">
        <title>Defined microbial consortia suppress multidrug-resistant proinflammatory Enterobacteriaceae via ecological control.</title>
        <authorList>
            <person name="Furuichi M."/>
            <person name="Kawaguchi T."/>
            <person name="Pust M."/>
            <person name="Yasuma K."/>
            <person name="Plichta D."/>
            <person name="Hasegawa N."/>
            <person name="Ohya T."/>
            <person name="Bhattarai S."/>
            <person name="Sasajima S."/>
            <person name="Aoto Y."/>
            <person name="Tuganbaev T."/>
            <person name="Yaginuma M."/>
            <person name="Ueda M."/>
            <person name="Okahashi N."/>
            <person name="Amafuji K."/>
            <person name="Kiridooshi Y."/>
            <person name="Sugita K."/>
            <person name="Strazar M."/>
            <person name="Skelly A."/>
            <person name="Suda W."/>
            <person name="Hattori M."/>
            <person name="Nakamoto N."/>
            <person name="Caballero S."/>
            <person name="Norman J."/>
            <person name="Olle B."/>
            <person name="Tanoue T."/>
            <person name="Arita M."/>
            <person name="Bucci V."/>
            <person name="Atarashi K."/>
            <person name="Xavier R."/>
            <person name="Honda K."/>
        </authorList>
    </citation>
    <scope>NUCLEOTIDE SEQUENCE [LARGE SCALE GENOMIC DNA]</scope>
    <source>
        <strain evidence="2">k34-0107-D12</strain>
    </source>
</reference>
<evidence type="ECO:0000313" key="2">
    <source>
        <dbReference type="Proteomes" id="UP001600941"/>
    </source>
</evidence>
<gene>
    <name evidence="1" type="ORF">K340107D12_38090</name>
</gene>
<accession>A0ABQ0BWT6</accession>
<dbReference type="Gene3D" id="1.10.357.10">
    <property type="entry name" value="Tetracycline Repressor, domain 2"/>
    <property type="match status" value="1"/>
</dbReference>
<dbReference type="RefSeq" id="WP_103731912.1">
    <property type="nucleotide sequence ID" value="NZ_AP031413.1"/>
</dbReference>
<dbReference type="Proteomes" id="UP001600941">
    <property type="component" value="Unassembled WGS sequence"/>
</dbReference>
<name>A0ABQ0BWT6_9FIRM</name>
<sequence length="183" mass="21042">MPPKVKIPREAIIEKAFELTKVYGFEKVTARLLASELKCSTQPVFYAFHNMEELKEEVYKKTQKLFEETMLQQPFDTETPYFLSMGLKYVELAQNEKNLFHLLCMSDSGTRLESLYDLAKHVPIPIEPEVFVKTWIFTHGIATIVSTNTTNIAPEEIRQLLIEACTSFKLYHNENKGGSANET</sequence>
<dbReference type="EMBL" id="BAABZQ010000001">
    <property type="protein sequence ID" value="GAA6500993.1"/>
    <property type="molecule type" value="Genomic_DNA"/>
</dbReference>
<organism evidence="1 2">
    <name type="scientific">Blautia parvula</name>
    <dbReference type="NCBI Taxonomy" id="2877527"/>
    <lineage>
        <taxon>Bacteria</taxon>
        <taxon>Bacillati</taxon>
        <taxon>Bacillota</taxon>
        <taxon>Clostridia</taxon>
        <taxon>Lachnospirales</taxon>
        <taxon>Lachnospiraceae</taxon>
        <taxon>Blautia</taxon>
    </lineage>
</organism>
<dbReference type="InterPro" id="IPR009057">
    <property type="entry name" value="Homeodomain-like_sf"/>
</dbReference>
<dbReference type="SUPFAM" id="SSF46689">
    <property type="entry name" value="Homeodomain-like"/>
    <property type="match status" value="1"/>
</dbReference>
<protein>
    <submittedName>
        <fullName evidence="1">TetR/AcrR family transcriptional regulator</fullName>
    </submittedName>
</protein>
<proteinExistence type="predicted"/>
<evidence type="ECO:0000313" key="1">
    <source>
        <dbReference type="EMBL" id="GAA6500993.1"/>
    </source>
</evidence>